<feature type="transmembrane region" description="Helical" evidence="1">
    <location>
        <begin position="224"/>
        <end position="247"/>
    </location>
</feature>
<dbReference type="KEGG" id="mseo:MSEO_31360"/>
<feature type="transmembrane region" description="Helical" evidence="1">
    <location>
        <begin position="112"/>
        <end position="137"/>
    </location>
</feature>
<proteinExistence type="predicted"/>
<keyword evidence="1" id="KW-0812">Transmembrane</keyword>
<keyword evidence="1" id="KW-1133">Transmembrane helix</keyword>
<evidence type="ECO:0008006" key="4">
    <source>
        <dbReference type="Google" id="ProtNLM"/>
    </source>
</evidence>
<protein>
    <recommendedName>
        <fullName evidence="4">DUF998 domain-containing protein</fullName>
    </recommendedName>
</protein>
<feature type="transmembrane region" description="Helical" evidence="1">
    <location>
        <begin position="191"/>
        <end position="212"/>
    </location>
</feature>
<gene>
    <name evidence="2" type="ORF">MSEO_31360</name>
</gene>
<sequence length="263" mass="29090">MLMSDVDGGVTQGRGVTRPPLRRTDGELILLWSLPVALIIWIASFFLFPGFNPPMSPTMPAEQVAAFYRDPAHIPEVRYSMIVFNWFGVCLVPILALIVLQIRRMAHRTPIFSYAMLGCAAGGPTLFLIANVCWLLAAFRPERSPGLTQLLNDFGWITFTILVPFLIGQSVILAVAIYFDDQPRPVFSRWVAYFNLLVAAALVPAAFVGVSLTGPLAWDGFLSFWVKNVAIAVWIVVMGVALGRAVYRERAENHGQPDELVNA</sequence>
<reference evidence="2 3" key="1">
    <citation type="journal article" date="2019" name="Emerg. Microbes Infect.">
        <title>Comprehensive subspecies identification of 175 nontuberculous mycobacteria species based on 7547 genomic profiles.</title>
        <authorList>
            <person name="Matsumoto Y."/>
            <person name="Kinjo T."/>
            <person name="Motooka D."/>
            <person name="Nabeya D."/>
            <person name="Jung N."/>
            <person name="Uechi K."/>
            <person name="Horii T."/>
            <person name="Iida T."/>
            <person name="Fujita J."/>
            <person name="Nakamura S."/>
        </authorList>
    </citation>
    <scope>NUCLEOTIDE SEQUENCE [LARGE SCALE GENOMIC DNA]</scope>
    <source>
        <strain evidence="2 3">JCM 16018</strain>
    </source>
</reference>
<keyword evidence="1" id="KW-0472">Membrane</keyword>
<dbReference type="Proteomes" id="UP000466632">
    <property type="component" value="Chromosome"/>
</dbReference>
<evidence type="ECO:0000313" key="3">
    <source>
        <dbReference type="Proteomes" id="UP000466632"/>
    </source>
</evidence>
<name>A0A7I7P160_9MYCO</name>
<dbReference type="EMBL" id="AP022582">
    <property type="protein sequence ID" value="BBY02637.1"/>
    <property type="molecule type" value="Genomic_DNA"/>
</dbReference>
<feature type="transmembrane region" description="Helical" evidence="1">
    <location>
        <begin position="79"/>
        <end position="100"/>
    </location>
</feature>
<organism evidence="2 3">
    <name type="scientific">Mycobacterium seoulense</name>
    <dbReference type="NCBI Taxonomy" id="386911"/>
    <lineage>
        <taxon>Bacteria</taxon>
        <taxon>Bacillati</taxon>
        <taxon>Actinomycetota</taxon>
        <taxon>Actinomycetes</taxon>
        <taxon>Mycobacteriales</taxon>
        <taxon>Mycobacteriaceae</taxon>
        <taxon>Mycobacterium</taxon>
    </lineage>
</organism>
<dbReference type="AlphaFoldDB" id="A0A7I7P160"/>
<keyword evidence="3" id="KW-1185">Reference proteome</keyword>
<accession>A0A7I7P160</accession>
<evidence type="ECO:0000256" key="1">
    <source>
        <dbReference type="SAM" id="Phobius"/>
    </source>
</evidence>
<evidence type="ECO:0000313" key="2">
    <source>
        <dbReference type="EMBL" id="BBY02637.1"/>
    </source>
</evidence>
<feature type="transmembrane region" description="Helical" evidence="1">
    <location>
        <begin position="28"/>
        <end position="48"/>
    </location>
</feature>
<feature type="transmembrane region" description="Helical" evidence="1">
    <location>
        <begin position="157"/>
        <end position="179"/>
    </location>
</feature>